<dbReference type="AlphaFoldDB" id="A0A3P1V5T9"/>
<dbReference type="GO" id="GO:0016020">
    <property type="term" value="C:membrane"/>
    <property type="evidence" value="ECO:0007669"/>
    <property type="project" value="InterPro"/>
</dbReference>
<feature type="domain" description="Mur ligase central" evidence="1">
    <location>
        <begin position="38"/>
        <end position="199"/>
    </location>
</feature>
<dbReference type="OrthoDB" id="2884at2"/>
<gene>
    <name evidence="2" type="primary">pgsB</name>
    <name evidence="2" type="ORF">EII27_01280</name>
</gene>
<dbReference type="GO" id="GO:0005524">
    <property type="term" value="F:ATP binding"/>
    <property type="evidence" value="ECO:0007669"/>
    <property type="project" value="InterPro"/>
</dbReference>
<dbReference type="Proteomes" id="UP000281534">
    <property type="component" value="Unassembled WGS sequence"/>
</dbReference>
<dbReference type="PANTHER" id="PTHR43445">
    <property type="entry name" value="UDP-N-ACETYLMURAMATE--L-ALANINE LIGASE-RELATED"/>
    <property type="match status" value="1"/>
</dbReference>
<evidence type="ECO:0000259" key="1">
    <source>
        <dbReference type="Pfam" id="PF08245"/>
    </source>
</evidence>
<dbReference type="PRINTS" id="PR01758">
    <property type="entry name" value="CAPSULEPROTB"/>
</dbReference>
<dbReference type="SUPFAM" id="SSF53623">
    <property type="entry name" value="MurD-like peptide ligases, catalytic domain"/>
    <property type="match status" value="1"/>
</dbReference>
<proteinExistence type="predicted"/>
<protein>
    <submittedName>
        <fullName evidence="2">Poly-gamma-glutamate synthase PgsB</fullName>
    </submittedName>
</protein>
<dbReference type="InterPro" id="IPR036565">
    <property type="entry name" value="Mur-like_cat_sf"/>
</dbReference>
<dbReference type="Gene3D" id="3.40.1190.10">
    <property type="entry name" value="Mur-like, catalytic domain"/>
    <property type="match status" value="1"/>
</dbReference>
<evidence type="ECO:0000313" key="3">
    <source>
        <dbReference type="Proteomes" id="UP000281534"/>
    </source>
</evidence>
<evidence type="ECO:0000313" key="2">
    <source>
        <dbReference type="EMBL" id="RRD28850.1"/>
    </source>
</evidence>
<dbReference type="InterPro" id="IPR050061">
    <property type="entry name" value="MurCDEF_pg_biosynth"/>
</dbReference>
<name>A0A3P1V5T9_9FUSO</name>
<organism evidence="2 3">
    <name type="scientific">Fusobacterium canifelinum</name>
    <dbReference type="NCBI Taxonomy" id="285729"/>
    <lineage>
        <taxon>Bacteria</taxon>
        <taxon>Fusobacteriati</taxon>
        <taxon>Fusobacteriota</taxon>
        <taxon>Fusobacteriia</taxon>
        <taxon>Fusobacteriales</taxon>
        <taxon>Fusobacteriaceae</taxon>
        <taxon>Fusobacterium</taxon>
    </lineage>
</organism>
<dbReference type="EMBL" id="RQYY01000001">
    <property type="protein sequence ID" value="RRD28850.1"/>
    <property type="molecule type" value="Genomic_DNA"/>
</dbReference>
<dbReference type="InterPro" id="IPR008337">
    <property type="entry name" value="Capsule_biosynth_CapB"/>
</dbReference>
<dbReference type="GO" id="GO:0045227">
    <property type="term" value="P:capsule polysaccharide biosynthetic process"/>
    <property type="evidence" value="ECO:0007669"/>
    <property type="project" value="InterPro"/>
</dbReference>
<accession>A0A3P1V5T9</accession>
<dbReference type="GO" id="GO:0016881">
    <property type="term" value="F:acid-amino acid ligase activity"/>
    <property type="evidence" value="ECO:0007669"/>
    <property type="project" value="InterPro"/>
</dbReference>
<dbReference type="NCBIfam" id="TIGR04012">
    <property type="entry name" value="poly_gGlu_PgsB"/>
    <property type="match status" value="1"/>
</dbReference>
<sequence length="382" mass="44605">MEIIIIILSLLYILYLFFEKINLDKNRKNLKYIIHINGIRGKSTVSRLIDAGLRAGGYKVFTKTTGTSPRIIDTNAKEFEINRQGKANIREQISVITWATKEKAEILILECMAVKPELQYVCENKILKSDIVAITNVREDHLDEMGDSLDKIADSLSNTIPKKAAFFTADKNYFNFFKNRCKDKNTRAFLSKNIKNEYWEIDFPNNIALAMDICKYLNVDEKIALEGMRTYCKDPGSLKVLTYLNKKNFRIFFVNTLAANDPDSTEIILDRVSIKTYWNNERYLLVNNRADRLSRLEQFVNFTIKFENRFDKILISGENKNLFYKYLLKNRINKNKIIILSDEKYFENIEDDSLIFAVGNICRLGKKLIDYFEERGEIIDDK</sequence>
<comment type="caution">
    <text evidence="2">The sequence shown here is derived from an EMBL/GenBank/DDBJ whole genome shotgun (WGS) entry which is preliminary data.</text>
</comment>
<dbReference type="PANTHER" id="PTHR43445:SF1">
    <property type="entry name" value="PGA SYNTHASE CAPB"/>
    <property type="match status" value="1"/>
</dbReference>
<dbReference type="InterPro" id="IPR013221">
    <property type="entry name" value="Mur_ligase_cen"/>
</dbReference>
<dbReference type="Pfam" id="PF08245">
    <property type="entry name" value="Mur_ligase_M"/>
    <property type="match status" value="1"/>
</dbReference>
<reference evidence="2 3" key="1">
    <citation type="submission" date="2018-11" db="EMBL/GenBank/DDBJ databases">
        <title>Genomes From Bacteria Associated with the Canine Oral Cavity: a Test Case for Automated Genome-Based Taxonomic Assignment.</title>
        <authorList>
            <person name="Coil D.A."/>
            <person name="Jospin G."/>
            <person name="Darling A.E."/>
            <person name="Wallis C."/>
            <person name="Davis I.J."/>
            <person name="Harris S."/>
            <person name="Eisen J.A."/>
            <person name="Holcombe L.J."/>
            <person name="O'Flynn C."/>
        </authorList>
    </citation>
    <scope>NUCLEOTIDE SEQUENCE [LARGE SCALE GENOMIC DNA]</scope>
    <source>
        <strain evidence="2 3">OH4460_COT-188</strain>
    </source>
</reference>
<dbReference type="RefSeq" id="WP_124795020.1">
    <property type="nucleotide sequence ID" value="NZ_RQYY01000001.1"/>
</dbReference>